<dbReference type="CDD" id="cd04083">
    <property type="entry name" value="CBM35_Lmo2446-like"/>
    <property type="match status" value="5"/>
</dbReference>
<dbReference type="SUPFAM" id="SSF49785">
    <property type="entry name" value="Galactose-binding domain-like"/>
    <property type="match status" value="5"/>
</dbReference>
<evidence type="ECO:0000259" key="2">
    <source>
        <dbReference type="PROSITE" id="PS50853"/>
    </source>
</evidence>
<feature type="chain" id="PRO_5045456932" evidence="1">
    <location>
        <begin position="39"/>
        <end position="2336"/>
    </location>
</feature>
<dbReference type="Pfam" id="PF02368">
    <property type="entry name" value="Big_2"/>
    <property type="match status" value="1"/>
</dbReference>
<dbReference type="CDD" id="cd00063">
    <property type="entry name" value="FN3"/>
    <property type="match status" value="1"/>
</dbReference>
<keyword evidence="1" id="KW-0732">Signal</keyword>
<evidence type="ECO:0000256" key="1">
    <source>
        <dbReference type="SAM" id="SignalP"/>
    </source>
</evidence>
<comment type="caution">
    <text evidence="4">The sequence shown here is derived from an EMBL/GenBank/DDBJ whole genome shotgun (WGS) entry which is preliminary data.</text>
</comment>
<feature type="domain" description="CBM6" evidence="3">
    <location>
        <begin position="1085"/>
        <end position="1215"/>
    </location>
</feature>
<gene>
    <name evidence="4" type="ORF">ACFPPD_07585</name>
</gene>
<dbReference type="PROSITE" id="PS51175">
    <property type="entry name" value="CBM6"/>
    <property type="match status" value="5"/>
</dbReference>
<dbReference type="SUPFAM" id="SSF49373">
    <property type="entry name" value="Invasin/intimin cell-adhesion fragments"/>
    <property type="match status" value="2"/>
</dbReference>
<dbReference type="Pfam" id="PF00041">
    <property type="entry name" value="fn3"/>
    <property type="match status" value="1"/>
</dbReference>
<keyword evidence="5" id="KW-1185">Reference proteome</keyword>
<feature type="domain" description="CBM6" evidence="3">
    <location>
        <begin position="39"/>
        <end position="172"/>
    </location>
</feature>
<feature type="domain" description="Fibronectin type-III" evidence="2">
    <location>
        <begin position="991"/>
        <end position="1081"/>
    </location>
</feature>
<dbReference type="InterPro" id="IPR008979">
    <property type="entry name" value="Galactose-bd-like_sf"/>
</dbReference>
<evidence type="ECO:0000313" key="5">
    <source>
        <dbReference type="Proteomes" id="UP001596105"/>
    </source>
</evidence>
<feature type="signal peptide" evidence="1">
    <location>
        <begin position="1"/>
        <end position="38"/>
    </location>
</feature>
<name>A0ABW0LRZ1_9BACL</name>
<feature type="domain" description="CBM6" evidence="3">
    <location>
        <begin position="1871"/>
        <end position="2002"/>
    </location>
</feature>
<dbReference type="Pfam" id="PF16990">
    <property type="entry name" value="CBM_35"/>
    <property type="match status" value="3"/>
</dbReference>
<dbReference type="EMBL" id="JBHSMH010000016">
    <property type="protein sequence ID" value="MFC5468579.1"/>
    <property type="molecule type" value="Genomic_DNA"/>
</dbReference>
<feature type="domain" description="CBM6" evidence="3">
    <location>
        <begin position="2007"/>
        <end position="2142"/>
    </location>
</feature>
<dbReference type="InterPro" id="IPR036116">
    <property type="entry name" value="FN3_sf"/>
</dbReference>
<dbReference type="PROSITE" id="PS50853">
    <property type="entry name" value="FN3"/>
    <property type="match status" value="1"/>
</dbReference>
<dbReference type="SUPFAM" id="SSF49265">
    <property type="entry name" value="Fibronectin type III"/>
    <property type="match status" value="2"/>
</dbReference>
<evidence type="ECO:0000259" key="3">
    <source>
        <dbReference type="PROSITE" id="PS51175"/>
    </source>
</evidence>
<dbReference type="SMART" id="SM00635">
    <property type="entry name" value="BID_2"/>
    <property type="match status" value="2"/>
</dbReference>
<dbReference type="InterPro" id="IPR005084">
    <property type="entry name" value="CBM6"/>
</dbReference>
<evidence type="ECO:0000313" key="4">
    <source>
        <dbReference type="EMBL" id="MFC5468579.1"/>
    </source>
</evidence>
<dbReference type="PANTHER" id="PTHR43863">
    <property type="entry name" value="HYDROLASE, PUTATIVE (AFU_ORTHOLOGUE AFUA_1G03140)-RELATED"/>
    <property type="match status" value="1"/>
</dbReference>
<dbReference type="Gene3D" id="2.60.40.10">
    <property type="entry name" value="Immunoglobulins"/>
    <property type="match status" value="5"/>
</dbReference>
<dbReference type="InterPro" id="IPR008964">
    <property type="entry name" value="Invasin/intimin_cell_adhesion"/>
</dbReference>
<dbReference type="InterPro" id="IPR017853">
    <property type="entry name" value="GH"/>
</dbReference>
<dbReference type="Gene3D" id="2.60.40.1080">
    <property type="match status" value="2"/>
</dbReference>
<organism evidence="4 5">
    <name type="scientific">Cohnella suwonensis</name>
    <dbReference type="NCBI Taxonomy" id="696072"/>
    <lineage>
        <taxon>Bacteria</taxon>
        <taxon>Bacillati</taxon>
        <taxon>Bacillota</taxon>
        <taxon>Bacilli</taxon>
        <taxon>Bacillales</taxon>
        <taxon>Paenibacillaceae</taxon>
        <taxon>Cohnella</taxon>
    </lineage>
</organism>
<dbReference type="InterPro" id="IPR013783">
    <property type="entry name" value="Ig-like_fold"/>
</dbReference>
<reference evidence="5" key="1">
    <citation type="journal article" date="2019" name="Int. J. Syst. Evol. Microbiol.">
        <title>The Global Catalogue of Microorganisms (GCM) 10K type strain sequencing project: providing services to taxonomists for standard genome sequencing and annotation.</title>
        <authorList>
            <consortium name="The Broad Institute Genomics Platform"/>
            <consortium name="The Broad Institute Genome Sequencing Center for Infectious Disease"/>
            <person name="Wu L."/>
            <person name="Ma J."/>
        </authorList>
    </citation>
    <scope>NUCLEOTIDE SEQUENCE [LARGE SCALE GENOMIC DNA]</scope>
    <source>
        <strain evidence="5">CCUG 57113</strain>
    </source>
</reference>
<dbReference type="RefSeq" id="WP_209749545.1">
    <property type="nucleotide sequence ID" value="NZ_JBHSMH010000016.1"/>
</dbReference>
<dbReference type="Gene3D" id="3.20.20.80">
    <property type="entry name" value="Glycosidases"/>
    <property type="match status" value="2"/>
</dbReference>
<dbReference type="InterPro" id="IPR051816">
    <property type="entry name" value="Glycosyl_Hydrolase_31"/>
</dbReference>
<dbReference type="SMART" id="SM00060">
    <property type="entry name" value="FN3"/>
    <property type="match status" value="4"/>
</dbReference>
<accession>A0ABW0LRZ1</accession>
<feature type="domain" description="CBM6" evidence="3">
    <location>
        <begin position="1228"/>
        <end position="1361"/>
    </location>
</feature>
<dbReference type="SUPFAM" id="SSF51445">
    <property type="entry name" value="(Trans)glycosidases"/>
    <property type="match status" value="2"/>
</dbReference>
<dbReference type="Gene3D" id="2.60.120.260">
    <property type="entry name" value="Galactose-binding domain-like"/>
    <property type="match status" value="5"/>
</dbReference>
<dbReference type="PANTHER" id="PTHR43863:SF2">
    <property type="entry name" value="MALTASE-GLUCOAMYLASE"/>
    <property type="match status" value="1"/>
</dbReference>
<dbReference type="Proteomes" id="UP001596105">
    <property type="component" value="Unassembled WGS sequence"/>
</dbReference>
<proteinExistence type="predicted"/>
<protein>
    <submittedName>
        <fullName evidence="4">CBM35 domain-containing protein</fullName>
    </submittedName>
</protein>
<dbReference type="InterPro" id="IPR003343">
    <property type="entry name" value="Big_2"/>
</dbReference>
<sequence length="2336" mass="250396">MIVKKIRLFLSASLTGMMLFNLIPAPLALASTTMPANAAVYEAENAALSGTSKAATDHTGYTGTGFVAGFDFSSTAKTTFTVTVGTSGDFFIDLRYSAGKVNGWPDNRTVGLLVNGVSQGSITLTGTDSTWNTWADDVRTVTLNAGSNTIAYTALTASDNSDSINLDKLTLWKDVANPVVYSLRFGQSSYTVTESGSAQMAVSEVYTDETVVDVTASSTFGSSDPSKATVSASGLVAGVSPGSATITAQKNGNTATAGVTIQANPTATVDFAKPMRQVDKSMFGYILTPNYDVPDSRMTLLGPLMNRETIPAQNFQAVGDGNNAQYQVEESVLARSLEAYKRATDNGMKWYFLIGLHPSWTAPNNNPWGGDPTNAAWFKQYTKDVIQYYKDNGAQIDLADLTNENWTGNTATYKNVWSALREVYPDAIPAIGPGGVSFGQYQSAKFWLPFASQNNISIEGPSWHDFWESQSYATLDKLKGWNDTVKSWQNQYPETNGKLRIWEENNSSTTDPANWTRDMANVINSGITHNVKGVMQNFNWNGMSDLLQTNKTQQNPGIRTSMWWVQYMFSQLSGEIVSASTDDSSTAFTAVASKDRTESKIIFVNNGAAGTRNISLKNQPYSGQNVRVDLYKITSSENDGLAYQSSLTPASTDSIQISLPNIGANESWLLVLKKTAAGAPSFFHQVAPDDGEVAASTPTLTWTAAKDASTYTLKVSVNKDLSNPVINQSGITGTSYTVGSALTNGQKYYWSVTAVNANGSTPVSNNAVYSFLVGANTGVPAQFGPYLPSTNFTNESATPTFMWSKAYNATSYRLVVSANSDLSNPVINQSGIASLVDTPQFGTQTAGTYQPAVPLANDTKYYWMVYAVNANGERPMNGPVQYFTTKPAGASPTSFSLSAPANGAASVSTRAVLSWQQPKNAFFYKLEVSPNADMTSPVIVRDRMIYNKYTVEPNLLNPSTTYYWRVTAFTKDLANWAAASNGIFSFTTEAAPSSPLLYAEKADSGKVKLWFQPSNGATSYKIKYGKAPGAYTNTITGVTGSPYEVTGLTNGTNYYFAVVAVNASGDSSIWNERTSMPSYRGQDDSVFEAEYETLNGTRTATDHTQYTGTGFVAGYDLSGTRSTVFKVTVAAAGQYNIVARYSAGPVGTASVNRTIGLYVNGTKVKDITLNGTGDWETWAEALESLSLQAGTNTIEYKGELASQNDCINLDNVSISAQPTESVVLANAAVYQAENAALSGTSKVATDHTDYTGTGFVGGYDFSGTAATTFTVNTHSAGDFQIALRYSAGKVSGWPDNRTVGLVVNNVSQGSITLPGTDSTWNTWADDIRTVSLKEGTNTIAFTAVTANDNSDAINLDKLSLWKNVDNPQFHSIEFTSSAYTVNESADVQTFVQAVNTDETVQDVTSASQFSSSNPDIATVDASGKIHGVSGGTATVTAQYNGASATANVTVSPRPELVVDLATVTKETADHAGSGALYALRNDGTPRDQAVIPLRPKMIAQPPANPGMIPNKPYEVGPVGDAIKVAPAAKRVGIEQIQIYMSDTYPDFPQKWVSWDDYYSRLDAEVDAVLNSSYPQGYFVYIPWNEPDWTWNNPIHSGDSFNVAFKKMVDRIKAKDTVNLIEGPNIAVYSHDFMLSFLTYCKENNCLPDIISFHSLETATISKFESEVDDARAIMKSLGISDRPISINEYVQASDLGKPGITIQYLAKFERKLVDSAAMPFWFKSGSFGDTLTGEINIPNGNWWLFKFYGDMAGKMVKTTPPSGSALDGMASRDDNSQQVKVVFGGASGNYNIVLDNVDATPYLTGSAHVVINKTKNTGSVHTKLTEPIYVSEGEYELTTGKLTIPMLNISSEEAYQFIITPSAPDAAHTAGRYQAEYAQLDGAAKVLRDQAGYDGTGYVAGYEGAGSANTRFVVGMEQDGLYSAKLKYSAGPVEGSAAYRTLGLYVNNKKVRDIALPGTADWNTWATVSNDVFLQEGVNIIEYKPEASGKISDVELDYLDIAPAAASVFQAETAVLSGTAVTANDHSGYTGTGFVSGYNSSDNAQTEFTVHADSAGDYNLALRYSAGEQYLLGWPVDRTIGLYVNGVKVKDITLKGTVDWAEWDTDIQTVALAAGDNNVAYKALTPAADNSDSVNLDKLTVWQNDQTAPTATVSYSQTTPTNQDVVAVITPSESVTIVNNGGLPSHTFSSNGSFTFEFVDAAGNLGTVDATVGNIDKTAPLLTIELDKTSLWPANHHMVTVQAALTSSDDASGLESVVLTSITSNEPDSGQGDIEANIGSKDTSFALRAERSGDGTGRIYTLTYTATDKAGNTTVASATVTVPHDQSGKNNQTGNH</sequence>
<dbReference type="InterPro" id="IPR003961">
    <property type="entry name" value="FN3_dom"/>
</dbReference>